<feature type="compositionally biased region" description="Polar residues" evidence="9">
    <location>
        <begin position="132"/>
        <end position="145"/>
    </location>
</feature>
<feature type="compositionally biased region" description="Polar residues" evidence="9">
    <location>
        <begin position="236"/>
        <end position="247"/>
    </location>
</feature>
<reference evidence="11" key="1">
    <citation type="submission" date="2022-01" db="EMBL/GenBank/DDBJ databases">
        <title>Genome Sequence Resource for Two Populations of Ditylenchus destructor, the Migratory Endoparasitic Phytonematode.</title>
        <authorList>
            <person name="Zhang H."/>
            <person name="Lin R."/>
            <person name="Xie B."/>
        </authorList>
    </citation>
    <scope>NUCLEOTIDE SEQUENCE</scope>
    <source>
        <strain evidence="11">BazhouSP</strain>
    </source>
</reference>
<dbReference type="EMBL" id="JAKKPZ010000011">
    <property type="protein sequence ID" value="KAI1715526.1"/>
    <property type="molecule type" value="Genomic_DNA"/>
</dbReference>
<evidence type="ECO:0000256" key="9">
    <source>
        <dbReference type="SAM" id="MobiDB-lite"/>
    </source>
</evidence>
<feature type="region of interest" description="Disordered" evidence="9">
    <location>
        <begin position="69"/>
        <end position="88"/>
    </location>
</feature>
<evidence type="ECO:0000256" key="8">
    <source>
        <dbReference type="PROSITE-ProRule" id="PRU00094"/>
    </source>
</evidence>
<comment type="subcellular location">
    <subcellularLocation>
        <location evidence="1">Nucleus</location>
    </subcellularLocation>
</comment>
<dbReference type="GO" id="GO:0000122">
    <property type="term" value="P:negative regulation of transcription by RNA polymerase II"/>
    <property type="evidence" value="ECO:0007669"/>
    <property type="project" value="TreeGrafter"/>
</dbReference>
<dbReference type="Proteomes" id="UP001201812">
    <property type="component" value="Unassembled WGS sequence"/>
</dbReference>
<dbReference type="GO" id="GO:0008270">
    <property type="term" value="F:zinc ion binding"/>
    <property type="evidence" value="ECO:0007669"/>
    <property type="project" value="UniProtKB-KW"/>
</dbReference>
<evidence type="ECO:0000256" key="1">
    <source>
        <dbReference type="ARBA" id="ARBA00004123"/>
    </source>
</evidence>
<comment type="caution">
    <text evidence="11">The sequence shown here is derived from an EMBL/GenBank/DDBJ whole genome shotgun (WGS) entry which is preliminary data.</text>
</comment>
<dbReference type="GO" id="GO:0045165">
    <property type="term" value="P:cell fate commitment"/>
    <property type="evidence" value="ECO:0007669"/>
    <property type="project" value="TreeGrafter"/>
</dbReference>
<gene>
    <name evidence="11" type="ORF">DdX_07844</name>
</gene>
<feature type="compositionally biased region" description="Low complexity" evidence="9">
    <location>
        <begin position="7"/>
        <end position="21"/>
    </location>
</feature>
<keyword evidence="3 8" id="KW-0863">Zinc-finger</keyword>
<evidence type="ECO:0000256" key="7">
    <source>
        <dbReference type="ARBA" id="ARBA00023242"/>
    </source>
</evidence>
<feature type="region of interest" description="Disordered" evidence="9">
    <location>
        <begin position="111"/>
        <end position="197"/>
    </location>
</feature>
<accession>A0AAD4N3P9</accession>
<dbReference type="PANTHER" id="PTHR10071">
    <property type="entry name" value="TRANSCRIPTION FACTOR GATA FAMILY MEMBER"/>
    <property type="match status" value="1"/>
</dbReference>
<dbReference type="SMART" id="SM00401">
    <property type="entry name" value="ZnF_GATA"/>
    <property type="match status" value="1"/>
</dbReference>
<proteinExistence type="predicted"/>
<dbReference type="Pfam" id="PF00320">
    <property type="entry name" value="GATA"/>
    <property type="match status" value="1"/>
</dbReference>
<dbReference type="GO" id="GO:0045944">
    <property type="term" value="P:positive regulation of transcription by RNA polymerase II"/>
    <property type="evidence" value="ECO:0007669"/>
    <property type="project" value="TreeGrafter"/>
</dbReference>
<evidence type="ECO:0000256" key="2">
    <source>
        <dbReference type="ARBA" id="ARBA00022723"/>
    </source>
</evidence>
<dbReference type="Gene3D" id="3.30.50.10">
    <property type="entry name" value="Erythroid Transcription Factor GATA-1, subunit A"/>
    <property type="match status" value="1"/>
</dbReference>
<evidence type="ECO:0000256" key="5">
    <source>
        <dbReference type="ARBA" id="ARBA00023015"/>
    </source>
</evidence>
<evidence type="ECO:0000256" key="4">
    <source>
        <dbReference type="ARBA" id="ARBA00022833"/>
    </source>
</evidence>
<evidence type="ECO:0000313" key="11">
    <source>
        <dbReference type="EMBL" id="KAI1715526.1"/>
    </source>
</evidence>
<protein>
    <submittedName>
        <fullName evidence="11">GATA zinc finger domain-containing protein</fullName>
    </submittedName>
</protein>
<dbReference type="GO" id="GO:0000978">
    <property type="term" value="F:RNA polymerase II cis-regulatory region sequence-specific DNA binding"/>
    <property type="evidence" value="ECO:0007669"/>
    <property type="project" value="TreeGrafter"/>
</dbReference>
<evidence type="ECO:0000256" key="6">
    <source>
        <dbReference type="ARBA" id="ARBA00023163"/>
    </source>
</evidence>
<evidence type="ECO:0000256" key="3">
    <source>
        <dbReference type="ARBA" id="ARBA00022771"/>
    </source>
</evidence>
<dbReference type="SUPFAM" id="SSF57716">
    <property type="entry name" value="Glucocorticoid receptor-like (DNA-binding domain)"/>
    <property type="match status" value="1"/>
</dbReference>
<keyword evidence="6" id="KW-0804">Transcription</keyword>
<feature type="compositionally biased region" description="Low complexity" evidence="9">
    <location>
        <begin position="178"/>
        <end position="191"/>
    </location>
</feature>
<dbReference type="InterPro" id="IPR039355">
    <property type="entry name" value="Transcription_factor_GATA"/>
</dbReference>
<feature type="region of interest" description="Disordered" evidence="9">
    <location>
        <begin position="412"/>
        <end position="433"/>
    </location>
</feature>
<feature type="domain" description="GATA-type" evidence="10">
    <location>
        <begin position="357"/>
        <end position="405"/>
    </location>
</feature>
<dbReference type="CDD" id="cd00202">
    <property type="entry name" value="ZnF_GATA"/>
    <property type="match status" value="1"/>
</dbReference>
<keyword evidence="12" id="KW-1185">Reference proteome</keyword>
<dbReference type="GO" id="GO:0000981">
    <property type="term" value="F:DNA-binding transcription factor activity, RNA polymerase II-specific"/>
    <property type="evidence" value="ECO:0007669"/>
    <property type="project" value="TreeGrafter"/>
</dbReference>
<dbReference type="AlphaFoldDB" id="A0AAD4N3P9"/>
<dbReference type="PROSITE" id="PS50114">
    <property type="entry name" value="GATA_ZN_FINGER_2"/>
    <property type="match status" value="1"/>
</dbReference>
<dbReference type="PROSITE" id="PS00344">
    <property type="entry name" value="GATA_ZN_FINGER_1"/>
    <property type="match status" value="1"/>
</dbReference>
<organism evidence="11 12">
    <name type="scientific">Ditylenchus destructor</name>
    <dbReference type="NCBI Taxonomy" id="166010"/>
    <lineage>
        <taxon>Eukaryota</taxon>
        <taxon>Metazoa</taxon>
        <taxon>Ecdysozoa</taxon>
        <taxon>Nematoda</taxon>
        <taxon>Chromadorea</taxon>
        <taxon>Rhabditida</taxon>
        <taxon>Tylenchina</taxon>
        <taxon>Tylenchomorpha</taxon>
        <taxon>Sphaerularioidea</taxon>
        <taxon>Anguinidae</taxon>
        <taxon>Anguininae</taxon>
        <taxon>Ditylenchus</taxon>
    </lineage>
</organism>
<feature type="compositionally biased region" description="Polar residues" evidence="9">
    <location>
        <begin position="111"/>
        <end position="124"/>
    </location>
</feature>
<dbReference type="GO" id="GO:0005634">
    <property type="term" value="C:nucleus"/>
    <property type="evidence" value="ECO:0007669"/>
    <property type="project" value="UniProtKB-SubCell"/>
</dbReference>
<keyword evidence="2" id="KW-0479">Metal-binding</keyword>
<keyword evidence="4" id="KW-0862">Zinc</keyword>
<keyword evidence="7" id="KW-0539">Nucleus</keyword>
<dbReference type="InterPro" id="IPR000679">
    <property type="entry name" value="Znf_GATA"/>
</dbReference>
<dbReference type="InterPro" id="IPR013088">
    <property type="entry name" value="Znf_NHR/GATA"/>
</dbReference>
<dbReference type="PANTHER" id="PTHR10071:SF281">
    <property type="entry name" value="BOX A-BINDING FACTOR-RELATED"/>
    <property type="match status" value="1"/>
</dbReference>
<dbReference type="PRINTS" id="PR00619">
    <property type="entry name" value="GATAZNFINGER"/>
</dbReference>
<evidence type="ECO:0000259" key="10">
    <source>
        <dbReference type="PROSITE" id="PS50114"/>
    </source>
</evidence>
<feature type="region of interest" description="Disordered" evidence="9">
    <location>
        <begin position="1"/>
        <end position="21"/>
    </location>
</feature>
<evidence type="ECO:0000313" key="12">
    <source>
        <dbReference type="Proteomes" id="UP001201812"/>
    </source>
</evidence>
<sequence length="433" mass="46782">MTMVANSSMTLSPPFSSSESSSASNGLSGCVSCRQLHADIQMSVMHITEKLDRLVMRVEELFAAQRPITNSNQHNSHPRYSGNGVSPSDTSAVVSSLFDLANSVSNHQYQQNCINGRNIPNGNARSAKRRPSNATQTSISNQSQENKSEGHGCSSPEIGLTSSSPSIRVKEEHFATDSSFPNSPSAPSAESQLNAGNSCSTSLNELQLLSTTLCGSKKRKSNTVHKLMSGKAATPEGQQNVTVSPTLGSPRGLSPPQLKNEDVSQTNISANDNSLLDQLQMANLISNPATLLSVLLSQQSQQNPQQSDGTVNNGVITVGSPLLATNGAFFGDEFNKEVMEYLTEEGSSSGDNGTVAKCNNCNTVKTTAWRRDQSGKLVCNACGLYYRLHKTNRPVHMRKDFIQQRFRRKNANARDESEYLDMSGGSPKFHPYQ</sequence>
<name>A0AAD4N3P9_9BILA</name>
<keyword evidence="5" id="KW-0805">Transcription regulation</keyword>
<feature type="region of interest" description="Disordered" evidence="9">
    <location>
        <begin position="225"/>
        <end position="261"/>
    </location>
</feature>